<dbReference type="RefSeq" id="WP_301135321.1">
    <property type="nucleotide sequence ID" value="NZ_BAAAUQ010000016.1"/>
</dbReference>
<dbReference type="EMBL" id="JAHWXI010000018">
    <property type="protein sequence ID" value="MDN4465394.1"/>
    <property type="molecule type" value="Genomic_DNA"/>
</dbReference>
<evidence type="ECO:0000259" key="1">
    <source>
        <dbReference type="Pfam" id="PF13452"/>
    </source>
</evidence>
<protein>
    <submittedName>
        <fullName evidence="2">MaoC family dehydratase N-terminal domain-containing protein</fullName>
    </submittedName>
</protein>
<dbReference type="InterPro" id="IPR039569">
    <property type="entry name" value="FAS1-like_DH_region"/>
</dbReference>
<name>A0ABT8FVQ6_9MICO</name>
<sequence length="141" mass="15589">MDDVAERAKAYDFPIEQGAIRAFALSMQSDNPAYFGADAIVPPAFLINAWRWAPEGARAEHGIPRARLLHGEQEFEFIGDVPRAGDVLTVQEWVSDRFEKAGKRGGTMEFVVVTTEFRNAGEIVALMRSTFIGREAKATDA</sequence>
<gene>
    <name evidence="2" type="ORF">KZC48_13450</name>
</gene>
<dbReference type="Gene3D" id="3.10.129.10">
    <property type="entry name" value="Hotdog Thioesterase"/>
    <property type="match status" value="1"/>
</dbReference>
<organism evidence="2 3">
    <name type="scientific">Microbacterium aurantiacum</name>
    <dbReference type="NCBI Taxonomy" id="162393"/>
    <lineage>
        <taxon>Bacteria</taxon>
        <taxon>Bacillati</taxon>
        <taxon>Actinomycetota</taxon>
        <taxon>Actinomycetes</taxon>
        <taxon>Micrococcales</taxon>
        <taxon>Microbacteriaceae</taxon>
        <taxon>Microbacterium</taxon>
    </lineage>
</organism>
<comment type="caution">
    <text evidence="2">The sequence shown here is derived from an EMBL/GenBank/DDBJ whole genome shotgun (WGS) entry which is preliminary data.</text>
</comment>
<proteinExistence type="predicted"/>
<dbReference type="SUPFAM" id="SSF54637">
    <property type="entry name" value="Thioesterase/thiol ester dehydrase-isomerase"/>
    <property type="match status" value="1"/>
</dbReference>
<feature type="domain" description="FAS1-like dehydratase" evidence="1">
    <location>
        <begin position="8"/>
        <end position="125"/>
    </location>
</feature>
<reference evidence="2" key="1">
    <citation type="submission" date="2021-06" db="EMBL/GenBank/DDBJ databases">
        <title>Genome-based taxonomic framework of Microbacterium strains isolated from marine environment, the description of four new species and reclassification of four preexisting species.</title>
        <authorList>
            <person name="Lee S.D."/>
            <person name="Kim S.-M."/>
            <person name="Byeon Y.-S."/>
            <person name="Yang H.L."/>
            <person name="Kim I.S."/>
        </authorList>
    </citation>
    <scope>NUCLEOTIDE SEQUENCE</scope>
    <source>
        <strain evidence="2">KACC 20510</strain>
    </source>
</reference>
<accession>A0ABT8FVQ6</accession>
<dbReference type="InterPro" id="IPR029069">
    <property type="entry name" value="HotDog_dom_sf"/>
</dbReference>
<keyword evidence="3" id="KW-1185">Reference proteome</keyword>
<evidence type="ECO:0000313" key="2">
    <source>
        <dbReference type="EMBL" id="MDN4465394.1"/>
    </source>
</evidence>
<evidence type="ECO:0000313" key="3">
    <source>
        <dbReference type="Proteomes" id="UP001172731"/>
    </source>
</evidence>
<dbReference type="Proteomes" id="UP001172731">
    <property type="component" value="Unassembled WGS sequence"/>
</dbReference>
<dbReference type="Pfam" id="PF13452">
    <property type="entry name" value="FAS1_DH_region"/>
    <property type="match status" value="1"/>
</dbReference>